<name>A0ABZ0I910_9GAMM</name>
<dbReference type="InterPro" id="IPR002539">
    <property type="entry name" value="MaoC-like_dom"/>
</dbReference>
<dbReference type="PANTHER" id="PTHR42993:SF1">
    <property type="entry name" value="MAOC-LIKE DEHYDRATASE DOMAIN-CONTAINING PROTEIN"/>
    <property type="match status" value="1"/>
</dbReference>
<dbReference type="Proteomes" id="UP001626537">
    <property type="component" value="Chromosome"/>
</dbReference>
<protein>
    <submittedName>
        <fullName evidence="2">MaoC family dehydratase</fullName>
    </submittedName>
</protein>
<dbReference type="PANTHER" id="PTHR42993">
    <property type="entry name" value="MAOC-LIKE DEHYDRATASE DOMAIN-CONTAINING PROTEIN"/>
    <property type="match status" value="1"/>
</dbReference>
<dbReference type="Gene3D" id="3.10.129.10">
    <property type="entry name" value="Hotdog Thioesterase"/>
    <property type="match status" value="1"/>
</dbReference>
<reference evidence="2 3" key="1">
    <citation type="submission" date="2023-10" db="EMBL/GenBank/DDBJ databases">
        <title>Two novel species belonging to the OM43/NOR5 clade.</title>
        <authorList>
            <person name="Park M."/>
        </authorList>
    </citation>
    <scope>NUCLEOTIDE SEQUENCE [LARGE SCALE GENOMIC DNA]</scope>
    <source>
        <strain evidence="2 3">IMCC43200</strain>
    </source>
</reference>
<dbReference type="InterPro" id="IPR029069">
    <property type="entry name" value="HotDog_dom_sf"/>
</dbReference>
<feature type="domain" description="MaoC-like" evidence="1">
    <location>
        <begin position="15"/>
        <end position="120"/>
    </location>
</feature>
<gene>
    <name evidence="2" type="ORF">R0135_08795</name>
</gene>
<evidence type="ECO:0000259" key="1">
    <source>
        <dbReference type="Pfam" id="PF01575"/>
    </source>
</evidence>
<proteinExistence type="predicted"/>
<sequence length="151" mass="16590">MKVVPKEQLVDQVGTKTTSDWVTMDQGRINAFADCTEDHQFIHLDEEKAAQTPFGGTIAHGFLSLSMLPKLSEGQGVVPENVMMGINYGMNKVRFLAPVRAGKKIRAHTELVNVDQKDDNRFLLTSSVTVEIEGEETPALVAETLTMLVCA</sequence>
<evidence type="ECO:0000313" key="3">
    <source>
        <dbReference type="Proteomes" id="UP001626537"/>
    </source>
</evidence>
<accession>A0ABZ0I910</accession>
<dbReference type="EMBL" id="CP136864">
    <property type="protein sequence ID" value="WOJ95264.1"/>
    <property type="molecule type" value="Genomic_DNA"/>
</dbReference>
<keyword evidence="3" id="KW-1185">Reference proteome</keyword>
<dbReference type="SUPFAM" id="SSF54637">
    <property type="entry name" value="Thioesterase/thiol ester dehydrase-isomerase"/>
    <property type="match status" value="1"/>
</dbReference>
<dbReference type="Pfam" id="PF01575">
    <property type="entry name" value="MaoC_dehydratas"/>
    <property type="match status" value="1"/>
</dbReference>
<dbReference type="CDD" id="cd03450">
    <property type="entry name" value="NodN"/>
    <property type="match status" value="1"/>
</dbReference>
<organism evidence="2 3">
    <name type="scientific">Congregibacter variabilis</name>
    <dbReference type="NCBI Taxonomy" id="3081200"/>
    <lineage>
        <taxon>Bacteria</taxon>
        <taxon>Pseudomonadati</taxon>
        <taxon>Pseudomonadota</taxon>
        <taxon>Gammaproteobacteria</taxon>
        <taxon>Cellvibrionales</taxon>
        <taxon>Halieaceae</taxon>
        <taxon>Congregibacter</taxon>
    </lineage>
</organism>
<evidence type="ECO:0000313" key="2">
    <source>
        <dbReference type="EMBL" id="WOJ95264.1"/>
    </source>
</evidence>
<dbReference type="InterPro" id="IPR039375">
    <property type="entry name" value="NodN-like"/>
</dbReference>